<gene>
    <name evidence="4" type="ORF">JIG36_22575</name>
</gene>
<keyword evidence="2" id="KW-1133">Transmembrane helix</keyword>
<reference evidence="4 5" key="1">
    <citation type="submission" date="2021-01" db="EMBL/GenBank/DDBJ databases">
        <title>Actinoplanes sp. nov. LDG1-06 isolated from lichen.</title>
        <authorList>
            <person name="Saeng-In P."/>
            <person name="Phongsopitanun W."/>
            <person name="Kanchanasin P."/>
            <person name="Yuki M."/>
            <person name="Kudo T."/>
            <person name="Ohkuma M."/>
            <person name="Tanasupawat S."/>
        </authorList>
    </citation>
    <scope>NUCLEOTIDE SEQUENCE [LARGE SCALE GENOMIC DNA]</scope>
    <source>
        <strain evidence="4 5">LDG1-06</strain>
    </source>
</reference>
<feature type="transmembrane region" description="Helical" evidence="2">
    <location>
        <begin position="134"/>
        <end position="153"/>
    </location>
</feature>
<keyword evidence="2" id="KW-0472">Membrane</keyword>
<dbReference type="Proteomes" id="UP000632138">
    <property type="component" value="Unassembled WGS sequence"/>
</dbReference>
<comment type="caution">
    <text evidence="4">The sequence shown here is derived from an EMBL/GenBank/DDBJ whole genome shotgun (WGS) entry which is preliminary data.</text>
</comment>
<feature type="domain" description="CAAX prenyl protease 2/Lysostaphin resistance protein A-like" evidence="3">
    <location>
        <begin position="117"/>
        <end position="201"/>
    </location>
</feature>
<evidence type="ECO:0000313" key="4">
    <source>
        <dbReference type="EMBL" id="MBM2618350.1"/>
    </source>
</evidence>
<evidence type="ECO:0000256" key="1">
    <source>
        <dbReference type="SAM" id="MobiDB-lite"/>
    </source>
</evidence>
<dbReference type="Pfam" id="PF02517">
    <property type="entry name" value="Rce1-like"/>
    <property type="match status" value="1"/>
</dbReference>
<feature type="transmembrane region" description="Helical" evidence="2">
    <location>
        <begin position="220"/>
        <end position="238"/>
    </location>
</feature>
<proteinExistence type="predicted"/>
<keyword evidence="4" id="KW-0482">Metalloprotease</keyword>
<keyword evidence="4" id="KW-0378">Hydrolase</keyword>
<dbReference type="EMBL" id="JAENHP010000007">
    <property type="protein sequence ID" value="MBM2618350.1"/>
    <property type="molecule type" value="Genomic_DNA"/>
</dbReference>
<name>A0ABS2AF12_9ACTN</name>
<feature type="transmembrane region" description="Helical" evidence="2">
    <location>
        <begin position="12"/>
        <end position="30"/>
    </location>
</feature>
<feature type="transmembrane region" description="Helical" evidence="2">
    <location>
        <begin position="68"/>
        <end position="90"/>
    </location>
</feature>
<evidence type="ECO:0000256" key="2">
    <source>
        <dbReference type="SAM" id="Phobius"/>
    </source>
</evidence>
<protein>
    <submittedName>
        <fullName evidence="4">CPBP family intramembrane metalloprotease</fullName>
    </submittedName>
</protein>
<dbReference type="RefSeq" id="WP_203378364.1">
    <property type="nucleotide sequence ID" value="NZ_JAENHP010000007.1"/>
</dbReference>
<accession>A0ABS2AF12</accession>
<evidence type="ECO:0000259" key="3">
    <source>
        <dbReference type="Pfam" id="PF02517"/>
    </source>
</evidence>
<keyword evidence="5" id="KW-1185">Reference proteome</keyword>
<dbReference type="InterPro" id="IPR003675">
    <property type="entry name" value="Rce1/LyrA-like_dom"/>
</dbReference>
<evidence type="ECO:0000313" key="5">
    <source>
        <dbReference type="Proteomes" id="UP000632138"/>
    </source>
</evidence>
<sequence>MSTITAAIRRHPLVSFFTIAFVVGWSPWPFGIEGTSLLPVAPLVAALIVAAVTGTLRDLGRRMIRWRVPWWCYLAAVGLPLAVIFSTVAIARGASWQFAWADIAMVFALRWVNPMDGPLGEEPGWRGFALPRRDALHSPLASAAVLASLVALWHLPLVFVTQGNHIGWIGLPITFVITFVYCWLFRRSDGSVLLTMLFHVVQGTITPETFGYEGSDIDRVLTYGLVAWTVIALATMVLDRGAWTRRPSTPEARRPDGVLTTPIVQP</sequence>
<organism evidence="4 5">
    <name type="scientific">Paractinoplanes ovalisporus</name>
    <dbReference type="NCBI Taxonomy" id="2810368"/>
    <lineage>
        <taxon>Bacteria</taxon>
        <taxon>Bacillati</taxon>
        <taxon>Actinomycetota</taxon>
        <taxon>Actinomycetes</taxon>
        <taxon>Micromonosporales</taxon>
        <taxon>Micromonosporaceae</taxon>
        <taxon>Paractinoplanes</taxon>
    </lineage>
</organism>
<dbReference type="GO" id="GO:0008237">
    <property type="term" value="F:metallopeptidase activity"/>
    <property type="evidence" value="ECO:0007669"/>
    <property type="project" value="UniProtKB-KW"/>
</dbReference>
<keyword evidence="2" id="KW-0812">Transmembrane</keyword>
<feature type="region of interest" description="Disordered" evidence="1">
    <location>
        <begin position="246"/>
        <end position="266"/>
    </location>
</feature>
<keyword evidence="4" id="KW-0645">Protease</keyword>
<feature type="transmembrane region" description="Helical" evidence="2">
    <location>
        <begin position="36"/>
        <end position="56"/>
    </location>
</feature>
<feature type="transmembrane region" description="Helical" evidence="2">
    <location>
        <begin position="165"/>
        <end position="184"/>
    </location>
</feature>